<sequence length="748" mass="85289">MMAIHTKNLPVLLLLLLIAASSTLCSANNVNVSPKSKEKVSFRERKRLERERAIKFANLKASGQDDVSMTKEAAELRSYELRKKKKKGLFRRKEASLAQVLFPGVSPEEYNDNEPIPAFVELVDSQKTQLPFQYYDLPTCKEPHDAIQRRFRQRKNLGSRLMGYKLRMSPYSFPTKVNKGCTPLCFVEVGDKKLNWLRKLIDRQYRIHLTLDKLPVLMRSKELNYAMRGFPIGFKAHKASTGLEHDEYYFFNHLKFTITYREEPNEFEGVRIIGFDVHPVSIRHDFGTVEDEQKFDQLHGGAEVDQRAIEKVRGEPLSTCNQDFAPRNDPETYLSLSGDFTKPMMNVKSTKFMYSYEVHWQETDIPWSDRWDVYLVGSPDDEIHYFAIINSLMIVVFLTGAVAVIMIRTLKKDITGYNEMQTIEEAQEETGWKLVHGDVFRPPQSYPMLLCVLVGSGAQIGSAFFATLLASMLRMLNPIKKGQALTAVVVLYVFCGVIGGYVSARLYKFCDAKAWKRNTIATALAFPAVIVSMFMVLNIFLRIVGAATAVSFLTVFLIFLLWGCVATPLVFVGSYFGYRADKIEVPTKTNQIARFIPEVPYYAAPPISNMIAGMLPFGSVCIELFFIMSALWLHQLYYIMGFLLAVVAILGATCAQVSCVMCYLQLCVEDHRWWWKSFFNCASAGLYLFLYSIWFLASKLELVGILPVMVYLTYMSMISLAFSLFCGTVGYLSCFWFTRRIYGAVKVD</sequence>
<keyword evidence="5 7" id="KW-1133">Transmembrane helix</keyword>
<evidence type="ECO:0000256" key="3">
    <source>
        <dbReference type="ARBA" id="ARBA00022692"/>
    </source>
</evidence>
<gene>
    <name evidence="8" type="ORF">QTG54_001715</name>
</gene>
<keyword evidence="3 7" id="KW-0812">Transmembrane</keyword>
<dbReference type="EMBL" id="JATAAI010000002">
    <property type="protein sequence ID" value="KAK1747752.1"/>
    <property type="molecule type" value="Genomic_DNA"/>
</dbReference>
<accession>A0AAD8YKE5</accession>
<reference evidence="8" key="1">
    <citation type="submission" date="2023-06" db="EMBL/GenBank/DDBJ databases">
        <title>Survivors Of The Sea: Transcriptome response of Skeletonema marinoi to long-term dormancy.</title>
        <authorList>
            <person name="Pinder M.I.M."/>
            <person name="Kourtchenko O."/>
            <person name="Robertson E.K."/>
            <person name="Larsson T."/>
            <person name="Maumus F."/>
            <person name="Osuna-Cruz C.M."/>
            <person name="Vancaester E."/>
            <person name="Stenow R."/>
            <person name="Vandepoele K."/>
            <person name="Ploug H."/>
            <person name="Bruchert V."/>
            <person name="Godhe A."/>
            <person name="Topel M."/>
        </authorList>
    </citation>
    <scope>NUCLEOTIDE SEQUENCE</scope>
    <source>
        <strain evidence="8">R05AC</strain>
    </source>
</reference>
<feature type="transmembrane region" description="Helical" evidence="7">
    <location>
        <begin position="639"/>
        <end position="666"/>
    </location>
</feature>
<feature type="transmembrane region" description="Helical" evidence="7">
    <location>
        <begin position="519"/>
        <end position="541"/>
    </location>
</feature>
<dbReference type="InterPro" id="IPR036259">
    <property type="entry name" value="MFS_trans_sf"/>
</dbReference>
<comment type="caution">
    <text evidence="8">The sequence shown here is derived from an EMBL/GenBank/DDBJ whole genome shotgun (WGS) entry which is preliminary data.</text>
</comment>
<feature type="transmembrane region" description="Helical" evidence="7">
    <location>
        <begin position="553"/>
        <end position="578"/>
    </location>
</feature>
<evidence type="ECO:0000256" key="4">
    <source>
        <dbReference type="ARBA" id="ARBA00022729"/>
    </source>
</evidence>
<feature type="transmembrane region" description="Helical" evidence="7">
    <location>
        <begin position="709"/>
        <end position="732"/>
    </location>
</feature>
<dbReference type="Pfam" id="PF02990">
    <property type="entry name" value="EMP70"/>
    <property type="match status" value="1"/>
</dbReference>
<dbReference type="PANTHER" id="PTHR10766">
    <property type="entry name" value="TRANSMEMBRANE 9 SUPERFAMILY PROTEIN"/>
    <property type="match status" value="1"/>
</dbReference>
<organism evidence="8 9">
    <name type="scientific">Skeletonema marinoi</name>
    <dbReference type="NCBI Taxonomy" id="267567"/>
    <lineage>
        <taxon>Eukaryota</taxon>
        <taxon>Sar</taxon>
        <taxon>Stramenopiles</taxon>
        <taxon>Ochrophyta</taxon>
        <taxon>Bacillariophyta</taxon>
        <taxon>Coscinodiscophyceae</taxon>
        <taxon>Thalassiosirophycidae</taxon>
        <taxon>Thalassiosirales</taxon>
        <taxon>Skeletonemataceae</taxon>
        <taxon>Skeletonema</taxon>
        <taxon>Skeletonema marinoi-dohrnii complex</taxon>
    </lineage>
</organism>
<evidence type="ECO:0000256" key="2">
    <source>
        <dbReference type="ARBA" id="ARBA00005227"/>
    </source>
</evidence>
<protein>
    <recommendedName>
        <fullName evidence="7">Transmembrane 9 superfamily member</fullName>
    </recommendedName>
</protein>
<keyword evidence="9" id="KW-1185">Reference proteome</keyword>
<evidence type="ECO:0000313" key="8">
    <source>
        <dbReference type="EMBL" id="KAK1747752.1"/>
    </source>
</evidence>
<evidence type="ECO:0000256" key="1">
    <source>
        <dbReference type="ARBA" id="ARBA00004141"/>
    </source>
</evidence>
<dbReference type="PANTHER" id="PTHR10766:SF111">
    <property type="entry name" value="TRANSMEMBRANE 9 SUPERFAMILY MEMBER 2"/>
    <property type="match status" value="1"/>
</dbReference>
<keyword evidence="6 7" id="KW-0472">Membrane</keyword>
<feature type="transmembrane region" description="Helical" evidence="7">
    <location>
        <begin position="484"/>
        <end position="507"/>
    </location>
</feature>
<keyword evidence="4 7" id="KW-0732">Signal</keyword>
<name>A0AAD8YKE5_9STRA</name>
<feature type="chain" id="PRO_5041782436" description="Transmembrane 9 superfamily member" evidence="7">
    <location>
        <begin position="28"/>
        <end position="748"/>
    </location>
</feature>
<comment type="subcellular location">
    <subcellularLocation>
        <location evidence="1">Membrane</location>
        <topology evidence="1">Multi-pass membrane protein</topology>
    </subcellularLocation>
</comment>
<dbReference type="GO" id="GO:0072657">
    <property type="term" value="P:protein localization to membrane"/>
    <property type="evidence" value="ECO:0007669"/>
    <property type="project" value="TreeGrafter"/>
</dbReference>
<dbReference type="GO" id="GO:0016020">
    <property type="term" value="C:membrane"/>
    <property type="evidence" value="ECO:0007669"/>
    <property type="project" value="UniProtKB-SubCell"/>
</dbReference>
<evidence type="ECO:0000256" key="5">
    <source>
        <dbReference type="ARBA" id="ARBA00022989"/>
    </source>
</evidence>
<dbReference type="SUPFAM" id="SSF103473">
    <property type="entry name" value="MFS general substrate transporter"/>
    <property type="match status" value="1"/>
</dbReference>
<comment type="similarity">
    <text evidence="2 7">Belongs to the nonaspanin (TM9SF) (TC 9.A.2) family.</text>
</comment>
<feature type="transmembrane region" description="Helical" evidence="7">
    <location>
        <begin position="449"/>
        <end position="472"/>
    </location>
</feature>
<evidence type="ECO:0000256" key="6">
    <source>
        <dbReference type="ARBA" id="ARBA00023136"/>
    </source>
</evidence>
<dbReference type="AlphaFoldDB" id="A0AAD8YKE5"/>
<proteinExistence type="inferred from homology"/>
<feature type="transmembrane region" description="Helical" evidence="7">
    <location>
        <begin position="383"/>
        <end position="407"/>
    </location>
</feature>
<dbReference type="InterPro" id="IPR004240">
    <property type="entry name" value="EMP70"/>
</dbReference>
<feature type="transmembrane region" description="Helical" evidence="7">
    <location>
        <begin position="611"/>
        <end position="633"/>
    </location>
</feature>
<evidence type="ECO:0000256" key="7">
    <source>
        <dbReference type="RuleBase" id="RU363079"/>
    </source>
</evidence>
<dbReference type="Proteomes" id="UP001224775">
    <property type="component" value="Unassembled WGS sequence"/>
</dbReference>
<dbReference type="GO" id="GO:0005737">
    <property type="term" value="C:cytoplasm"/>
    <property type="evidence" value="ECO:0007669"/>
    <property type="project" value="UniProtKB-ARBA"/>
</dbReference>
<evidence type="ECO:0000313" key="9">
    <source>
        <dbReference type="Proteomes" id="UP001224775"/>
    </source>
</evidence>
<feature type="signal peptide" evidence="7">
    <location>
        <begin position="1"/>
        <end position="27"/>
    </location>
</feature>
<feature type="transmembrane region" description="Helical" evidence="7">
    <location>
        <begin position="678"/>
        <end position="697"/>
    </location>
</feature>